<feature type="transmembrane region" description="Helical" evidence="1">
    <location>
        <begin position="87"/>
        <end position="104"/>
    </location>
</feature>
<dbReference type="RefSeq" id="WP_084007208.1">
    <property type="nucleotide sequence ID" value="NZ_CP012502.1"/>
</dbReference>
<evidence type="ECO:0000313" key="2">
    <source>
        <dbReference type="EMBL" id="AOM82172.1"/>
    </source>
</evidence>
<proteinExistence type="predicted"/>
<accession>A0A1D7QT16</accession>
<organism evidence="2 3">
    <name type="scientific">Salisediminibacterium beveridgei</name>
    <dbReference type="NCBI Taxonomy" id="632773"/>
    <lineage>
        <taxon>Bacteria</taxon>
        <taxon>Bacillati</taxon>
        <taxon>Bacillota</taxon>
        <taxon>Bacilli</taxon>
        <taxon>Bacillales</taxon>
        <taxon>Bacillaceae</taxon>
        <taxon>Salisediminibacterium</taxon>
    </lineage>
</organism>
<keyword evidence="1" id="KW-1133">Transmembrane helix</keyword>
<protein>
    <recommendedName>
        <fullName evidence="4">YwiC-like protein</fullName>
    </recommendedName>
</protein>
<reference evidence="2 3" key="1">
    <citation type="submission" date="2015-08" db="EMBL/GenBank/DDBJ databases">
        <title>The complete genome sequence of Bacillus beveridgei MLTeJB.</title>
        <authorList>
            <person name="Hanson T.E."/>
            <person name="Mesa C."/>
            <person name="Basesman S.M."/>
            <person name="Oremland R.S."/>
        </authorList>
    </citation>
    <scope>NUCLEOTIDE SEQUENCE [LARGE SCALE GENOMIC DNA]</scope>
    <source>
        <strain evidence="2 3">MLTeJB</strain>
    </source>
</reference>
<dbReference type="Pfam" id="PF14256">
    <property type="entry name" value="YwiC"/>
    <property type="match status" value="1"/>
</dbReference>
<name>A0A1D7QT16_9BACI</name>
<evidence type="ECO:0000313" key="3">
    <source>
        <dbReference type="Proteomes" id="UP000094463"/>
    </source>
</evidence>
<feature type="transmembrane region" description="Helical" evidence="1">
    <location>
        <begin position="139"/>
        <end position="159"/>
    </location>
</feature>
<dbReference type="AlphaFoldDB" id="A0A1D7QT16"/>
<keyword evidence="1" id="KW-0472">Membrane</keyword>
<dbReference type="STRING" id="632773.BBEV_0801"/>
<evidence type="ECO:0000256" key="1">
    <source>
        <dbReference type="SAM" id="Phobius"/>
    </source>
</evidence>
<dbReference type="KEGG" id="bbev:BBEV_0801"/>
<feature type="transmembrane region" description="Helical" evidence="1">
    <location>
        <begin position="65"/>
        <end position="81"/>
    </location>
</feature>
<keyword evidence="1" id="KW-0812">Transmembrane</keyword>
<dbReference type="Proteomes" id="UP000094463">
    <property type="component" value="Chromosome"/>
</dbReference>
<sequence>MKWYIPREHGAWAMLIVPFWSAAFAAGLSIHHLLFFTGIFAVYFAQAPLLTWVKNPSINDVWPSFILYLSTGLLFTVPYLVMDPALFVTGLLILPFFLMNILFAKLKKERWFINDLCAIAGLSGLGFLAWQLASLQVTHNAFLIVLFNFLFFTGSVFHVKSLIREKRNKRFIVTGKVYHALLIGFFSVYASWPLIAAGLLTFLKTMLLNEKILSRPGKIGVVEIVNSVVFFIAMALHF</sequence>
<dbReference type="InterPro" id="IPR025576">
    <property type="entry name" value="YwiC"/>
</dbReference>
<dbReference type="OrthoDB" id="2380563at2"/>
<gene>
    <name evidence="2" type="ORF">BBEV_0801</name>
</gene>
<dbReference type="PATRIC" id="fig|632773.3.peg.844"/>
<keyword evidence="3" id="KW-1185">Reference proteome</keyword>
<feature type="transmembrane region" description="Helical" evidence="1">
    <location>
        <begin position="219"/>
        <end position="236"/>
    </location>
</feature>
<dbReference type="EMBL" id="CP012502">
    <property type="protein sequence ID" value="AOM82172.1"/>
    <property type="molecule type" value="Genomic_DNA"/>
</dbReference>
<feature type="transmembrane region" description="Helical" evidence="1">
    <location>
        <begin position="111"/>
        <end position="133"/>
    </location>
</feature>
<feature type="transmembrane region" description="Helical" evidence="1">
    <location>
        <begin position="180"/>
        <end position="199"/>
    </location>
</feature>
<evidence type="ECO:0008006" key="4">
    <source>
        <dbReference type="Google" id="ProtNLM"/>
    </source>
</evidence>